<accession>A0A7V6U0M1</accession>
<sequence length="187" mass="20889">MNKKSMVIIRVANSYVKSANILFKSSNVFDLTLPIINMSLIGIELSLKSYLIKNGSSPGNSHNIDKLLVDSVALGFSVNEAVARLVCIMAIPYRKHAPRYAPLKLDVSFPPLEKVIFCARSILRSAQVMKYTDNSPISHEFACLIQLEEQDKYENNIGKFDPNLVYEGPNPPYPLGTIHFSKLSDNE</sequence>
<protein>
    <submittedName>
        <fullName evidence="1">HEPN domain-containing protein</fullName>
    </submittedName>
</protein>
<name>A0A7V6U0M1_9HYPH</name>
<dbReference type="EMBL" id="DUMN01000454">
    <property type="protein sequence ID" value="HHV69156.1"/>
    <property type="molecule type" value="Genomic_DNA"/>
</dbReference>
<organism evidence="1 2">
    <name type="scientific">Brucella intermedia</name>
    <dbReference type="NCBI Taxonomy" id="94625"/>
    <lineage>
        <taxon>Bacteria</taxon>
        <taxon>Pseudomonadati</taxon>
        <taxon>Pseudomonadota</taxon>
        <taxon>Alphaproteobacteria</taxon>
        <taxon>Hyphomicrobiales</taxon>
        <taxon>Brucellaceae</taxon>
        <taxon>Brucella/Ochrobactrum group</taxon>
        <taxon>Brucella</taxon>
    </lineage>
</organism>
<proteinExistence type="predicted"/>
<dbReference type="Proteomes" id="UP000551563">
    <property type="component" value="Unassembled WGS sequence"/>
</dbReference>
<evidence type="ECO:0000313" key="2">
    <source>
        <dbReference type="Proteomes" id="UP000551563"/>
    </source>
</evidence>
<evidence type="ECO:0000313" key="1">
    <source>
        <dbReference type="EMBL" id="HHV69156.1"/>
    </source>
</evidence>
<gene>
    <name evidence="1" type="ORF">GXX48_16120</name>
</gene>
<comment type="caution">
    <text evidence="1">The sequence shown here is derived from an EMBL/GenBank/DDBJ whole genome shotgun (WGS) entry which is preliminary data.</text>
</comment>
<reference evidence="1 2" key="1">
    <citation type="journal article" date="2020" name="Biotechnol. Biofuels">
        <title>New insights from the biogas microbiome by comprehensive genome-resolved metagenomics of nearly 1600 species originating from multiple anaerobic digesters.</title>
        <authorList>
            <person name="Campanaro S."/>
            <person name="Treu L."/>
            <person name="Rodriguez-R L.M."/>
            <person name="Kovalovszki A."/>
            <person name="Ziels R.M."/>
            <person name="Maus I."/>
            <person name="Zhu X."/>
            <person name="Kougias P.G."/>
            <person name="Basile A."/>
            <person name="Luo G."/>
            <person name="Schluter A."/>
            <person name="Konstantinidis K.T."/>
            <person name="Angelidaki I."/>
        </authorList>
    </citation>
    <scope>NUCLEOTIDE SEQUENCE [LARGE SCALE GENOMIC DNA]</scope>
    <source>
        <strain evidence="1">AS04akNAM_66</strain>
    </source>
</reference>
<dbReference type="AlphaFoldDB" id="A0A7V6U0M1"/>